<dbReference type="Pfam" id="PF13459">
    <property type="entry name" value="Fer4_15"/>
    <property type="match status" value="1"/>
</dbReference>
<evidence type="ECO:0000256" key="3">
    <source>
        <dbReference type="ARBA" id="ARBA00022723"/>
    </source>
</evidence>
<evidence type="ECO:0000256" key="4">
    <source>
        <dbReference type="ARBA" id="ARBA00022982"/>
    </source>
</evidence>
<evidence type="ECO:0000256" key="8">
    <source>
        <dbReference type="RuleBase" id="RU368020"/>
    </source>
</evidence>
<dbReference type="PRINTS" id="PR00352">
    <property type="entry name" value="3FE4SFRDOXIN"/>
</dbReference>
<dbReference type="RefSeq" id="WP_134073637.1">
    <property type="nucleotide sequence ID" value="NZ_PECH01000009.1"/>
</dbReference>
<dbReference type="PANTHER" id="PTHR36923">
    <property type="entry name" value="FERREDOXIN"/>
    <property type="match status" value="1"/>
</dbReference>
<evidence type="ECO:0000256" key="1">
    <source>
        <dbReference type="ARBA" id="ARBA00001927"/>
    </source>
</evidence>
<evidence type="ECO:0000313" key="10">
    <source>
        <dbReference type="Proteomes" id="UP000295117"/>
    </source>
</evidence>
<keyword evidence="2 8" id="KW-0813">Transport</keyword>
<evidence type="ECO:0000313" key="9">
    <source>
        <dbReference type="EMBL" id="TDZ78759.1"/>
    </source>
</evidence>
<gene>
    <name evidence="9" type="primary">suaB</name>
    <name evidence="9" type="ORF">DE4585_04596</name>
</gene>
<comment type="caution">
    <text evidence="9">The sequence shown here is derived from an EMBL/GenBank/DDBJ whole genome shotgun (WGS) entry which is preliminary data.</text>
</comment>
<dbReference type="SUPFAM" id="SSF54862">
    <property type="entry name" value="4Fe-4S ferredoxins"/>
    <property type="match status" value="1"/>
</dbReference>
<dbReference type="InterPro" id="IPR001080">
    <property type="entry name" value="3Fe4S_ferredoxin"/>
</dbReference>
<dbReference type="GO" id="GO:0009055">
    <property type="term" value="F:electron transfer activity"/>
    <property type="evidence" value="ECO:0007669"/>
    <property type="project" value="UniProtKB-UniRule"/>
</dbReference>
<dbReference type="GO" id="GO:0051538">
    <property type="term" value="F:3 iron, 4 sulfur cluster binding"/>
    <property type="evidence" value="ECO:0007669"/>
    <property type="project" value="UniProtKB-KW"/>
</dbReference>
<dbReference type="Gene3D" id="3.30.70.20">
    <property type="match status" value="1"/>
</dbReference>
<keyword evidence="4 8" id="KW-0249">Electron transport</keyword>
<dbReference type="Proteomes" id="UP000295117">
    <property type="component" value="Unassembled WGS sequence"/>
</dbReference>
<keyword evidence="5 8" id="KW-0408">Iron</keyword>
<dbReference type="PANTHER" id="PTHR36923:SF3">
    <property type="entry name" value="FERREDOXIN"/>
    <property type="match status" value="1"/>
</dbReference>
<organism evidence="9 10">
    <name type="scientific">Mycobacteroides salmoniphilum</name>
    <dbReference type="NCBI Taxonomy" id="404941"/>
    <lineage>
        <taxon>Bacteria</taxon>
        <taxon>Bacillati</taxon>
        <taxon>Actinomycetota</taxon>
        <taxon>Actinomycetes</taxon>
        <taxon>Mycobacteriales</taxon>
        <taxon>Mycobacteriaceae</taxon>
        <taxon>Mycobacteroides</taxon>
    </lineage>
</organism>
<dbReference type="AlphaFoldDB" id="A0A4R8RZK7"/>
<keyword evidence="3 8" id="KW-0479">Metal-binding</keyword>
<dbReference type="InterPro" id="IPR051269">
    <property type="entry name" value="Fe-S_cluster_ET"/>
</dbReference>
<accession>A0A4R8RZK7</accession>
<dbReference type="GO" id="GO:0005506">
    <property type="term" value="F:iron ion binding"/>
    <property type="evidence" value="ECO:0007669"/>
    <property type="project" value="UniProtKB-UniRule"/>
</dbReference>
<proteinExistence type="predicted"/>
<reference evidence="9 10" key="1">
    <citation type="journal article" date="2019" name="Sci. Rep.">
        <title>Extended insight into the Mycobacterium chelonae-abscessus complex through whole genome sequencing of Mycobacterium salmoniphilum outbreak and Mycobacterium salmoniphilum-like strains.</title>
        <authorList>
            <person name="Behra P.R.K."/>
            <person name="Das S."/>
            <person name="Pettersson B.M.F."/>
            <person name="Shirreff L."/>
            <person name="DuCote T."/>
            <person name="Jacobsson K.G."/>
            <person name="Ennis D.G."/>
            <person name="Kirsebom L.A."/>
        </authorList>
    </citation>
    <scope>NUCLEOTIDE SEQUENCE [LARGE SCALE GENOMIC DNA]</scope>
    <source>
        <strain evidence="9 10">DE 4585</strain>
    </source>
</reference>
<evidence type="ECO:0000256" key="2">
    <source>
        <dbReference type="ARBA" id="ARBA00022448"/>
    </source>
</evidence>
<keyword evidence="6 8" id="KW-0411">Iron-sulfur</keyword>
<comment type="cofactor">
    <cofactor evidence="1">
        <name>[3Fe-4S] cluster</name>
        <dbReference type="ChEBI" id="CHEBI:21137"/>
    </cofactor>
</comment>
<name>A0A4R8RZK7_9MYCO</name>
<evidence type="ECO:0000256" key="6">
    <source>
        <dbReference type="ARBA" id="ARBA00023014"/>
    </source>
</evidence>
<comment type="function">
    <text evidence="8">Ferredoxins are iron-sulfur proteins that transfer electrons in a wide variety of metabolic reactions.</text>
</comment>
<keyword evidence="7" id="KW-0003">3Fe-4S</keyword>
<evidence type="ECO:0000256" key="5">
    <source>
        <dbReference type="ARBA" id="ARBA00023004"/>
    </source>
</evidence>
<evidence type="ECO:0000256" key="7">
    <source>
        <dbReference type="ARBA" id="ARBA00023291"/>
    </source>
</evidence>
<dbReference type="EMBL" id="PECH01000009">
    <property type="protein sequence ID" value="TDZ78759.1"/>
    <property type="molecule type" value="Genomic_DNA"/>
</dbReference>
<sequence>MSAPGGEFTVTVDQDLCMGSGYCIAQHPELFDADPDGTAAARGAGALRADQAAEAVAAAHLCPASAIEVRAGN</sequence>
<protein>
    <recommendedName>
        <fullName evidence="8">Ferredoxin</fullName>
    </recommendedName>
</protein>